<evidence type="ECO:0000313" key="2">
    <source>
        <dbReference type="Proteomes" id="UP000186922"/>
    </source>
</evidence>
<organism evidence="1 2">
    <name type="scientific">Ramazzottius varieornatus</name>
    <name type="common">Water bear</name>
    <name type="synonym">Tardigrade</name>
    <dbReference type="NCBI Taxonomy" id="947166"/>
    <lineage>
        <taxon>Eukaryota</taxon>
        <taxon>Metazoa</taxon>
        <taxon>Ecdysozoa</taxon>
        <taxon>Tardigrada</taxon>
        <taxon>Eutardigrada</taxon>
        <taxon>Parachela</taxon>
        <taxon>Hypsibioidea</taxon>
        <taxon>Ramazzottiidae</taxon>
        <taxon>Ramazzottius</taxon>
    </lineage>
</organism>
<sequence>MDVVRFLCCQNAECADHGSWNGLKKWTKARRHAKQQDDSTRTESFFHPQLALKLNFLPGHRLLHFRHPQHLSESRPEVGVCPRIEPGIYRAVHVAKPSEQLMDRRTDAAGNVPCAKDKLELLSGRRSTSDSIIGTVDASRFPDELQRPKQLVPQEEDVQERCSEATYLTQKSAKYSRLHIRGKIFGWEVLGEYSHCARERIVQIVPPRAISQK</sequence>
<dbReference type="Proteomes" id="UP000186922">
    <property type="component" value="Unassembled WGS sequence"/>
</dbReference>
<reference evidence="1 2" key="1">
    <citation type="journal article" date="2016" name="Nat. Commun.">
        <title>Extremotolerant tardigrade genome and improved radiotolerance of human cultured cells by tardigrade-unique protein.</title>
        <authorList>
            <person name="Hashimoto T."/>
            <person name="Horikawa D.D."/>
            <person name="Saito Y."/>
            <person name="Kuwahara H."/>
            <person name="Kozuka-Hata H."/>
            <person name="Shin-I T."/>
            <person name="Minakuchi Y."/>
            <person name="Ohishi K."/>
            <person name="Motoyama A."/>
            <person name="Aizu T."/>
            <person name="Enomoto A."/>
            <person name="Kondo K."/>
            <person name="Tanaka S."/>
            <person name="Hara Y."/>
            <person name="Koshikawa S."/>
            <person name="Sagara H."/>
            <person name="Miura T."/>
            <person name="Yokobori S."/>
            <person name="Miyagawa K."/>
            <person name="Suzuki Y."/>
            <person name="Kubo T."/>
            <person name="Oyama M."/>
            <person name="Kohara Y."/>
            <person name="Fujiyama A."/>
            <person name="Arakawa K."/>
            <person name="Katayama T."/>
            <person name="Toyoda A."/>
            <person name="Kunieda T."/>
        </authorList>
    </citation>
    <scope>NUCLEOTIDE SEQUENCE [LARGE SCALE GENOMIC DNA]</scope>
    <source>
        <strain evidence="1 2">YOKOZUNA-1</strain>
    </source>
</reference>
<name>A0A1D1V097_RAMVA</name>
<dbReference type="EMBL" id="BDGG01000002">
    <property type="protein sequence ID" value="GAU93017.1"/>
    <property type="molecule type" value="Genomic_DNA"/>
</dbReference>
<comment type="caution">
    <text evidence="1">The sequence shown here is derived from an EMBL/GenBank/DDBJ whole genome shotgun (WGS) entry which is preliminary data.</text>
</comment>
<dbReference type="AlphaFoldDB" id="A0A1D1V097"/>
<keyword evidence="2" id="KW-1185">Reference proteome</keyword>
<evidence type="ECO:0000313" key="1">
    <source>
        <dbReference type="EMBL" id="GAU93017.1"/>
    </source>
</evidence>
<gene>
    <name evidence="1" type="primary">RvY_05017-1</name>
    <name evidence="1" type="synonym">RvY_05017.1</name>
    <name evidence="1" type="ORF">RvY_05017</name>
</gene>
<protein>
    <submittedName>
        <fullName evidence="1">Uncharacterized protein</fullName>
    </submittedName>
</protein>
<accession>A0A1D1V097</accession>
<proteinExistence type="predicted"/>